<feature type="domain" description="HTH araC/xylS-type" evidence="4">
    <location>
        <begin position="230"/>
        <end position="325"/>
    </location>
</feature>
<evidence type="ECO:0000259" key="4">
    <source>
        <dbReference type="PROSITE" id="PS01124"/>
    </source>
</evidence>
<name>A0A3D8LET1_9BACT</name>
<dbReference type="InterPro" id="IPR053142">
    <property type="entry name" value="PchR_regulatory_protein"/>
</dbReference>
<dbReference type="GO" id="GO:0043565">
    <property type="term" value="F:sequence-specific DNA binding"/>
    <property type="evidence" value="ECO:0007669"/>
    <property type="project" value="InterPro"/>
</dbReference>
<dbReference type="SMART" id="SM00342">
    <property type="entry name" value="HTH_ARAC"/>
    <property type="match status" value="1"/>
</dbReference>
<organism evidence="5 6">
    <name type="scientific">Pontibacter diazotrophicus</name>
    <dbReference type="NCBI Taxonomy" id="1400979"/>
    <lineage>
        <taxon>Bacteria</taxon>
        <taxon>Pseudomonadati</taxon>
        <taxon>Bacteroidota</taxon>
        <taxon>Cytophagia</taxon>
        <taxon>Cytophagales</taxon>
        <taxon>Hymenobacteraceae</taxon>
        <taxon>Pontibacter</taxon>
    </lineage>
</organism>
<keyword evidence="2" id="KW-0238">DNA-binding</keyword>
<dbReference type="Pfam" id="PF12833">
    <property type="entry name" value="HTH_18"/>
    <property type="match status" value="1"/>
</dbReference>
<dbReference type="InterPro" id="IPR018060">
    <property type="entry name" value="HTH_AraC"/>
</dbReference>
<dbReference type="EMBL" id="QRGR01000007">
    <property type="protein sequence ID" value="RDV15908.1"/>
    <property type="molecule type" value="Genomic_DNA"/>
</dbReference>
<dbReference type="AlphaFoldDB" id="A0A3D8LET1"/>
<gene>
    <name evidence="5" type="ORF">DXT99_07930</name>
</gene>
<dbReference type="InterPro" id="IPR020449">
    <property type="entry name" value="Tscrpt_reg_AraC-type_HTH"/>
</dbReference>
<keyword evidence="1" id="KW-0805">Transcription regulation</keyword>
<evidence type="ECO:0000256" key="1">
    <source>
        <dbReference type="ARBA" id="ARBA00023015"/>
    </source>
</evidence>
<dbReference type="SUPFAM" id="SSF46689">
    <property type="entry name" value="Homeodomain-like"/>
    <property type="match status" value="1"/>
</dbReference>
<dbReference type="InterPro" id="IPR009057">
    <property type="entry name" value="Homeodomain-like_sf"/>
</dbReference>
<accession>A0A3D8LET1</accession>
<reference evidence="6" key="1">
    <citation type="submission" date="2018-08" db="EMBL/GenBank/DDBJ databases">
        <authorList>
            <person name="Liu Z.-W."/>
            <person name="Du Z.-J."/>
        </authorList>
    </citation>
    <scope>NUCLEOTIDE SEQUENCE [LARGE SCALE GENOMIC DNA]</scope>
    <source>
        <strain evidence="6">H4X</strain>
    </source>
</reference>
<keyword evidence="6" id="KW-1185">Reference proteome</keyword>
<dbReference type="RefSeq" id="WP_115564980.1">
    <property type="nucleotide sequence ID" value="NZ_QRGR01000007.1"/>
</dbReference>
<dbReference type="PANTHER" id="PTHR47893">
    <property type="entry name" value="REGULATORY PROTEIN PCHR"/>
    <property type="match status" value="1"/>
</dbReference>
<proteinExistence type="predicted"/>
<evidence type="ECO:0000256" key="2">
    <source>
        <dbReference type="ARBA" id="ARBA00023125"/>
    </source>
</evidence>
<dbReference type="Gene3D" id="1.10.10.60">
    <property type="entry name" value="Homeodomain-like"/>
    <property type="match status" value="2"/>
</dbReference>
<keyword evidence="3" id="KW-0804">Transcription</keyword>
<dbReference type="OrthoDB" id="799767at2"/>
<comment type="caution">
    <text evidence="5">The sequence shown here is derived from an EMBL/GenBank/DDBJ whole genome shotgun (WGS) entry which is preliminary data.</text>
</comment>
<evidence type="ECO:0000256" key="3">
    <source>
        <dbReference type="ARBA" id="ARBA00023163"/>
    </source>
</evidence>
<evidence type="ECO:0000313" key="6">
    <source>
        <dbReference type="Proteomes" id="UP000256708"/>
    </source>
</evidence>
<dbReference type="PROSITE" id="PS01124">
    <property type="entry name" value="HTH_ARAC_FAMILY_2"/>
    <property type="match status" value="1"/>
</dbReference>
<protein>
    <submittedName>
        <fullName evidence="5">AraC family transcriptional regulator</fullName>
    </submittedName>
</protein>
<dbReference type="PANTHER" id="PTHR47893:SF1">
    <property type="entry name" value="REGULATORY PROTEIN PCHR"/>
    <property type="match status" value="1"/>
</dbReference>
<dbReference type="Proteomes" id="UP000256708">
    <property type="component" value="Unassembled WGS sequence"/>
</dbReference>
<dbReference type="GO" id="GO:0003700">
    <property type="term" value="F:DNA-binding transcription factor activity"/>
    <property type="evidence" value="ECO:0007669"/>
    <property type="project" value="InterPro"/>
</dbReference>
<sequence>MDKILSENWANIFSLKEQRMVYQGTRYAEAESILQEPGLATFKINTVTTPGIVLNRMDLTCEQKLHMVDDQVAESLQAVFLLKGELESRFSTLSKPVNILQKSHSLQYNTCFQGEHIIQAGRFDVYNLIFDLEFFKNIVQDTASGPMDALANKVEKKESFLVTPALLEVQPRMVEIIQTLQHNPFQGLTRYIYIEAKLLELFALQMEHIALTGQSAKQDQILLPDREKLKAVRDFIEENYLLPLRLSDLSRQFGLNDFKLKKGYKQLFCTTVFGHIQQLRMQRAKQLLSEKQMNVSEVALFIGYNNIGSFSAEFKKQFGYSPSKI</sequence>
<dbReference type="PRINTS" id="PR00032">
    <property type="entry name" value="HTHARAC"/>
</dbReference>
<evidence type="ECO:0000313" key="5">
    <source>
        <dbReference type="EMBL" id="RDV15908.1"/>
    </source>
</evidence>